<dbReference type="SUPFAM" id="SSF81606">
    <property type="entry name" value="PP2C-like"/>
    <property type="match status" value="1"/>
</dbReference>
<organism evidence="5 6">
    <name type="scientific">Bemisia tabaci</name>
    <name type="common">Sweetpotato whitefly</name>
    <name type="synonym">Aleurodes tabaci</name>
    <dbReference type="NCBI Taxonomy" id="7038"/>
    <lineage>
        <taxon>Eukaryota</taxon>
        <taxon>Metazoa</taxon>
        <taxon>Ecdysozoa</taxon>
        <taxon>Arthropoda</taxon>
        <taxon>Hexapoda</taxon>
        <taxon>Insecta</taxon>
        <taxon>Pterygota</taxon>
        <taxon>Neoptera</taxon>
        <taxon>Paraneoptera</taxon>
        <taxon>Hemiptera</taxon>
        <taxon>Sternorrhyncha</taxon>
        <taxon>Aleyrodoidea</taxon>
        <taxon>Aleyrodidae</taxon>
        <taxon>Aleyrodinae</taxon>
        <taxon>Bemisia</taxon>
    </lineage>
</organism>
<dbReference type="AlphaFoldDB" id="A0A9P0ADS0"/>
<dbReference type="Proteomes" id="UP001152759">
    <property type="component" value="Chromosome 4"/>
</dbReference>
<dbReference type="InterPro" id="IPR050216">
    <property type="entry name" value="LRR_domain-containing"/>
</dbReference>
<dbReference type="PROSITE" id="PS51746">
    <property type="entry name" value="PPM_2"/>
    <property type="match status" value="1"/>
</dbReference>
<feature type="compositionally biased region" description="Polar residues" evidence="3">
    <location>
        <begin position="165"/>
        <end position="177"/>
    </location>
</feature>
<dbReference type="SUPFAM" id="SSF52058">
    <property type="entry name" value="L domain-like"/>
    <property type="match status" value="1"/>
</dbReference>
<evidence type="ECO:0000259" key="4">
    <source>
        <dbReference type="PROSITE" id="PS51746"/>
    </source>
</evidence>
<feature type="region of interest" description="Disordered" evidence="3">
    <location>
        <begin position="835"/>
        <end position="872"/>
    </location>
</feature>
<feature type="domain" description="PPM-type phosphatase" evidence="4">
    <location>
        <begin position="570"/>
        <end position="792"/>
    </location>
</feature>
<sequence length="1069" mass="120740">MRKMSIIEEDSLEASENEKCSEKQVNLSGAGLEYLPEDLVSRWMHAEELVLSNNRLSATESNLDLLQRLPNLRRLSLSGTSLREVPPVLQNLDKLQVLDLSNNKLKYAPRQLEGCARLKELRLDHNELYEINADEKAFPRLEILSASHNKLSSFPKILRKFSTMRTTPNSMPENGTSNHDKEQNTDPEHVNVNHLTQVFLRANQLKGNIILGNYGNLTQLDVSENAIECLDLSALDKLENIQCSKNILKNLAINGRNLVSLIAGNNRLRRLTVTNRPTKLQHLDVSYNELDELPDWVGDCPHLATLFASNNRLSSLPAYLFCGEMRSLETLQLSFNQLTSLPVVVREIPLQQLFLQSNSITALPQHFFSASSRLRVLNVSKNCLKELPLFSGENYVLERLYLTSNALTDITSLTNCINLRTIHAAYNAISILPDLCIVAWRELEELVMSGNSLCSLPENLGQLPHLRILRVHSNFLTSCPNFAQSRSLRVLDISYNELNRINLKTLIPPQLQFLDLSGNSRLHVDLKQFQSYRSQRAMSLVDVSGQNRSVLPSSPPYQEVENANLETPWVLGFSETSGQRDRLCVSQLRMGAFCNHEVLAGIFDANINNEISQYLVKIIPRILLEERTVKETASEYMKYTMLSAHKELKEKGQKTGVCAVLCHIVRQKCSGSTKRYVLRIASVGEARAILCRTSGCITLTPSNRQPTVRSQLGASSLFPHSLPDPHVVEIPLHDQDECLLLANKQLWEVISVEEAMAEVRSVRNPVLAAKRLQDLAQSYGCEDNISVIVLRFHGLLSEHDLLISELRSTLRRSNDTDGFYVTDCTIPHVVLNDFDRSSPSGQSDHTSSGKATVYNGDVHLHHPSSYHTDKMRPFPNYQSILLNEPRPRSRQIKPMDNSLAELSDEDIDDSGSASTKSDDQLSEERFRCWEYMLEQNTQMLFDKELNTLSRGFMKRPGPSRPSLWPARAKSVSHLPDTHANSTTPQPTPFLRHFGSARSFQPLGNLVPTRKLSGGPNAAYFGSLQRLMPCQLDYDFARMRERHALNSVDSLEHDHEGRMSKYWDVTTTEL</sequence>
<gene>
    <name evidence="5" type="ORF">BEMITA_LOCUS8217</name>
</gene>
<dbReference type="InterPro" id="IPR001611">
    <property type="entry name" value="Leu-rich_rpt"/>
</dbReference>
<dbReference type="PANTHER" id="PTHR48051:SF1">
    <property type="entry name" value="RAS SUPPRESSOR PROTEIN 1"/>
    <property type="match status" value="1"/>
</dbReference>
<dbReference type="SMART" id="SM00369">
    <property type="entry name" value="LRR_TYP"/>
    <property type="match status" value="10"/>
</dbReference>
<feature type="region of interest" description="Disordered" evidence="3">
    <location>
        <begin position="1"/>
        <end position="20"/>
    </location>
</feature>
<evidence type="ECO:0000256" key="2">
    <source>
        <dbReference type="ARBA" id="ARBA00022737"/>
    </source>
</evidence>
<proteinExistence type="predicted"/>
<dbReference type="EMBL" id="OU963865">
    <property type="protein sequence ID" value="CAH0389384.1"/>
    <property type="molecule type" value="Genomic_DNA"/>
</dbReference>
<evidence type="ECO:0000313" key="6">
    <source>
        <dbReference type="Proteomes" id="UP001152759"/>
    </source>
</evidence>
<keyword evidence="2" id="KW-0677">Repeat</keyword>
<evidence type="ECO:0000313" key="5">
    <source>
        <dbReference type="EMBL" id="CAH0389384.1"/>
    </source>
</evidence>
<evidence type="ECO:0000256" key="3">
    <source>
        <dbReference type="SAM" id="MobiDB-lite"/>
    </source>
</evidence>
<dbReference type="CDD" id="cd00143">
    <property type="entry name" value="PP2Cc"/>
    <property type="match status" value="1"/>
</dbReference>
<dbReference type="InterPro" id="IPR036457">
    <property type="entry name" value="PPM-type-like_dom_sf"/>
</dbReference>
<dbReference type="InterPro" id="IPR032675">
    <property type="entry name" value="LRR_dom_sf"/>
</dbReference>
<name>A0A9P0ADS0_BEMTA</name>
<dbReference type="InterPro" id="IPR001932">
    <property type="entry name" value="PPM-type_phosphatase-like_dom"/>
</dbReference>
<keyword evidence="6" id="KW-1185">Reference proteome</keyword>
<dbReference type="FunFam" id="3.80.10.10:FF:001164">
    <property type="entry name" value="GH01279p"/>
    <property type="match status" value="1"/>
</dbReference>
<reference evidence="5" key="1">
    <citation type="submission" date="2021-12" db="EMBL/GenBank/DDBJ databases">
        <authorList>
            <person name="King R."/>
        </authorList>
    </citation>
    <scope>NUCLEOTIDE SEQUENCE</scope>
</reference>
<evidence type="ECO:0000256" key="1">
    <source>
        <dbReference type="ARBA" id="ARBA00022614"/>
    </source>
</evidence>
<dbReference type="Gene3D" id="3.80.10.10">
    <property type="entry name" value="Ribonuclease Inhibitor"/>
    <property type="match status" value="3"/>
</dbReference>
<dbReference type="Pfam" id="PF00560">
    <property type="entry name" value="LRR_1"/>
    <property type="match status" value="1"/>
</dbReference>
<dbReference type="SUPFAM" id="SSF52047">
    <property type="entry name" value="RNI-like"/>
    <property type="match status" value="1"/>
</dbReference>
<dbReference type="PROSITE" id="PS51450">
    <property type="entry name" value="LRR"/>
    <property type="match status" value="3"/>
</dbReference>
<feature type="region of interest" description="Disordered" evidence="3">
    <location>
        <begin position="165"/>
        <end position="186"/>
    </location>
</feature>
<protein>
    <recommendedName>
        <fullName evidence="4">PPM-type phosphatase domain-containing protein</fullName>
    </recommendedName>
</protein>
<dbReference type="SMART" id="SM00364">
    <property type="entry name" value="LRR_BAC"/>
    <property type="match status" value="9"/>
</dbReference>
<dbReference type="Pfam" id="PF00481">
    <property type="entry name" value="PP2C"/>
    <property type="match status" value="2"/>
</dbReference>
<dbReference type="GO" id="GO:0005737">
    <property type="term" value="C:cytoplasm"/>
    <property type="evidence" value="ECO:0007669"/>
    <property type="project" value="TreeGrafter"/>
</dbReference>
<dbReference type="Gene3D" id="3.60.40.10">
    <property type="entry name" value="PPM-type phosphatase domain"/>
    <property type="match status" value="1"/>
</dbReference>
<dbReference type="PANTHER" id="PTHR48051">
    <property type="match status" value="1"/>
</dbReference>
<dbReference type="InterPro" id="IPR003591">
    <property type="entry name" value="Leu-rich_rpt_typical-subtyp"/>
</dbReference>
<dbReference type="Pfam" id="PF13855">
    <property type="entry name" value="LRR_8"/>
    <property type="match status" value="3"/>
</dbReference>
<feature type="compositionally biased region" description="Polar residues" evidence="3">
    <location>
        <begin position="837"/>
        <end position="850"/>
    </location>
</feature>
<dbReference type="SMART" id="SM00332">
    <property type="entry name" value="PP2Cc"/>
    <property type="match status" value="1"/>
</dbReference>
<accession>A0A9P0ADS0</accession>
<keyword evidence="1" id="KW-0433">Leucine-rich repeat</keyword>